<name>Q5VQI0_ORYSJ</name>
<dbReference type="EMBL" id="AP003301">
    <property type="protein sequence ID" value="BAD68296.1"/>
    <property type="molecule type" value="Genomic_DNA"/>
</dbReference>
<organism evidence="1">
    <name type="scientific">Oryza sativa subsp. japonica</name>
    <name type="common">Rice</name>
    <dbReference type="NCBI Taxonomy" id="39947"/>
    <lineage>
        <taxon>Eukaryota</taxon>
        <taxon>Viridiplantae</taxon>
        <taxon>Streptophyta</taxon>
        <taxon>Embryophyta</taxon>
        <taxon>Tracheophyta</taxon>
        <taxon>Spermatophyta</taxon>
        <taxon>Magnoliopsida</taxon>
        <taxon>Liliopsida</taxon>
        <taxon>Poales</taxon>
        <taxon>Poaceae</taxon>
        <taxon>BOP clade</taxon>
        <taxon>Oryzoideae</taxon>
        <taxon>Oryzeae</taxon>
        <taxon>Oryzinae</taxon>
        <taxon>Oryza</taxon>
        <taxon>Oryza sativa</taxon>
    </lineage>
</organism>
<sequence length="101" mass="10135">MVGLRAYGAETAATAVLLSFSSVSEQEESAGGWGPGVEGGGASAIGDVVNVAVPGWPGYDRSAVDGNGDELGTTGSDGKLAHLCDFFPFSRVLNLCNCPIG</sequence>
<accession>Q5VQI0</accession>
<protein>
    <submittedName>
        <fullName evidence="1">Uncharacterized protein</fullName>
    </submittedName>
</protein>
<dbReference type="AlphaFoldDB" id="Q5VQI0"/>
<reference evidence="1" key="1">
    <citation type="journal article" date="2002" name="Nature">
        <title>The genome sequence and structure of rice chromosome 1.</title>
        <authorList>
            <person name="Sasaki T."/>
            <person name="Matsumoto T."/>
            <person name="Yamamoto K."/>
            <person name="Sakata K."/>
            <person name="Baba T."/>
            <person name="Katayose Y."/>
            <person name="Wu J."/>
            <person name="Niimura Y."/>
            <person name="Cheng Z."/>
            <person name="Nagamura Y."/>
            <person name="Antonio B.A."/>
            <person name="Kanamori H."/>
            <person name="Hosokawa S."/>
            <person name="Masukawa M."/>
            <person name="Arikawa K."/>
            <person name="Chiden Y."/>
            <person name="Hayashi M."/>
            <person name="Okamoto M."/>
            <person name="Ando T."/>
            <person name="Aoki H."/>
            <person name="Arita K."/>
            <person name="Hamada M."/>
            <person name="Harada C."/>
            <person name="Hijishita S."/>
            <person name="Honda M."/>
            <person name="Ichikawa Y."/>
            <person name="Idonuma A."/>
            <person name="Iijima M."/>
            <person name="Ikeda M."/>
            <person name="Ikeno M."/>
            <person name="Itoh S."/>
            <person name="Itoh T."/>
            <person name="Itoh Y."/>
            <person name="Itoh Y."/>
            <person name="Iwabuchi A."/>
            <person name="Kamiya K."/>
            <person name="Karasawa W."/>
            <person name="Katagiri S."/>
            <person name="Kikuta A."/>
            <person name="Kobayashi N."/>
            <person name="Kono I."/>
            <person name="Machita K."/>
            <person name="Maehara T."/>
            <person name="Mizuno H."/>
            <person name="Mizubayashi T."/>
            <person name="Mukai Y."/>
            <person name="Nagasaki H."/>
            <person name="Nakashima M."/>
            <person name="Nakama Y."/>
            <person name="Nakamichi Y."/>
            <person name="Nakamura M."/>
            <person name="Namiki N."/>
            <person name="Negishi M."/>
            <person name="Ohta I."/>
            <person name="Ono N."/>
            <person name="Saji S."/>
            <person name="Sakai K."/>
            <person name="Shibata M."/>
            <person name="Shimokawa T."/>
            <person name="Shomura A."/>
            <person name="Song J."/>
            <person name="Takazaki Y."/>
            <person name="Terasawa K."/>
            <person name="Tsuji K."/>
            <person name="Waki K."/>
            <person name="Yamagata H."/>
            <person name="Yamane H."/>
            <person name="Yoshiki S."/>
            <person name="Yoshihara R."/>
            <person name="Yukawa K."/>
            <person name="Zhong H."/>
            <person name="Iwama H."/>
            <person name="Endo T."/>
            <person name="Ito H."/>
            <person name="Hahn J.H."/>
            <person name="Kim H.I."/>
            <person name="Eun M.Y."/>
            <person name="Yano M."/>
            <person name="Jiang J."/>
            <person name="Gojobori T."/>
        </authorList>
    </citation>
    <scope>NUCLEOTIDE SEQUENCE [LARGE SCALE GENOMIC DNA]</scope>
</reference>
<proteinExistence type="predicted"/>
<evidence type="ECO:0000313" key="1">
    <source>
        <dbReference type="EMBL" id="BAD68296.1"/>
    </source>
</evidence>
<gene>
    <name evidence="1" type="primary">P0701D05.16</name>
</gene>
<dbReference type="Proteomes" id="UP000817658">
    <property type="component" value="Chromosome 1"/>
</dbReference>